<feature type="region of interest" description="Disordered" evidence="1">
    <location>
        <begin position="88"/>
        <end position="233"/>
    </location>
</feature>
<keyword evidence="2" id="KW-1133">Transmembrane helix</keyword>
<evidence type="ECO:0000256" key="1">
    <source>
        <dbReference type="SAM" id="MobiDB-lite"/>
    </source>
</evidence>
<feature type="region of interest" description="Disordered" evidence="1">
    <location>
        <begin position="1"/>
        <end position="38"/>
    </location>
</feature>
<feature type="compositionally biased region" description="Polar residues" evidence="1">
    <location>
        <begin position="187"/>
        <end position="196"/>
    </location>
</feature>
<keyword evidence="2" id="KW-0472">Membrane</keyword>
<protein>
    <submittedName>
        <fullName evidence="3">Uncharacterized protein</fullName>
    </submittedName>
</protein>
<reference evidence="3 4" key="1">
    <citation type="submission" date="2020-03" db="EMBL/GenBank/DDBJ databases">
        <title>Draft genome of Streptomyces sp. ventii, isolated from the Axial Seamount in the Pacific Ocean, and resequencing of the two type strains Streptomyces lonarensis strain NCL 716 and Streptomyces bohaiensis strain 11A07.</title>
        <authorList>
            <person name="Loughran R.M."/>
            <person name="Pfannmuller K.M."/>
            <person name="Wasson B.J."/>
            <person name="Deadmond M.C."/>
            <person name="Paddock B.E."/>
            <person name="Koyack M.J."/>
            <person name="Gallegos D.A."/>
            <person name="Mitchell E.A."/>
            <person name="Ushijima B."/>
            <person name="Saw J.H."/>
            <person name="Mcphail K.L."/>
            <person name="Videau P."/>
        </authorList>
    </citation>
    <scope>NUCLEOTIDE SEQUENCE [LARGE SCALE GENOMIC DNA]</scope>
    <source>
        <strain evidence="4">5675061</strain>
    </source>
</reference>
<feature type="compositionally biased region" description="Basic and acidic residues" evidence="1">
    <location>
        <begin position="112"/>
        <end position="135"/>
    </location>
</feature>
<feature type="compositionally biased region" description="Low complexity" evidence="1">
    <location>
        <begin position="204"/>
        <end position="215"/>
    </location>
</feature>
<sequence length="233" mass="23553">MEPQITTEHSRTSHDPATALAPRATDSHATDSTGADGPASGVLLGDGATHGALDLTSVAGTAIALIAAVMLTVGLMAAALLTVAAAPQRGPRPPNPPGHGSGATVPTASRRAAQDSRPGDTGRKSVERADERTDKSPGTSTPPPVRAQLKLPESTTDGRGGGYSTSYDDETADPQRPAGPQTERRMTTNNVVSTGTPVAGGGNPRTLPRTVPVTTGGAGRQPDPTRHDSAARV</sequence>
<proteinExistence type="predicted"/>
<dbReference type="RefSeq" id="WP_167935420.1">
    <property type="nucleotide sequence ID" value="NZ_JAAVJB010000316.1"/>
</dbReference>
<dbReference type="Proteomes" id="UP000746503">
    <property type="component" value="Unassembled WGS sequence"/>
</dbReference>
<evidence type="ECO:0000313" key="4">
    <source>
        <dbReference type="Proteomes" id="UP000746503"/>
    </source>
</evidence>
<evidence type="ECO:0000313" key="3">
    <source>
        <dbReference type="EMBL" id="NJP68948.1"/>
    </source>
</evidence>
<organism evidence="3 4">
    <name type="scientific">Streptomyces spiramenti</name>
    <dbReference type="NCBI Taxonomy" id="2720606"/>
    <lineage>
        <taxon>Bacteria</taxon>
        <taxon>Bacillati</taxon>
        <taxon>Actinomycetota</taxon>
        <taxon>Actinomycetes</taxon>
        <taxon>Kitasatosporales</taxon>
        <taxon>Streptomycetaceae</taxon>
        <taxon>Streptomyces</taxon>
    </lineage>
</organism>
<keyword evidence="4" id="KW-1185">Reference proteome</keyword>
<name>A0ABX1APD7_9ACTN</name>
<feature type="compositionally biased region" description="Basic and acidic residues" evidence="1">
    <location>
        <begin position="223"/>
        <end position="233"/>
    </location>
</feature>
<dbReference type="EMBL" id="JAAVJB010000316">
    <property type="protein sequence ID" value="NJP68948.1"/>
    <property type="molecule type" value="Genomic_DNA"/>
</dbReference>
<accession>A0ABX1APD7</accession>
<gene>
    <name evidence="3" type="ORF">HCJ92_22340</name>
</gene>
<evidence type="ECO:0000256" key="2">
    <source>
        <dbReference type="SAM" id="Phobius"/>
    </source>
</evidence>
<feature type="transmembrane region" description="Helical" evidence="2">
    <location>
        <begin position="62"/>
        <end position="86"/>
    </location>
</feature>
<comment type="caution">
    <text evidence="3">The sequence shown here is derived from an EMBL/GenBank/DDBJ whole genome shotgun (WGS) entry which is preliminary data.</text>
</comment>
<keyword evidence="2" id="KW-0812">Transmembrane</keyword>